<dbReference type="SUPFAM" id="SSF51735">
    <property type="entry name" value="NAD(P)-binding Rossmann-fold domains"/>
    <property type="match status" value="1"/>
</dbReference>
<accession>A0A1Y2B5S0</accession>
<dbReference type="Gene3D" id="3.40.50.720">
    <property type="entry name" value="NAD(P)-binding Rossmann-like Domain"/>
    <property type="match status" value="1"/>
</dbReference>
<reference evidence="1 2" key="1">
    <citation type="submission" date="2016-07" db="EMBL/GenBank/DDBJ databases">
        <title>Pervasive Adenine N6-methylation of Active Genes in Fungi.</title>
        <authorList>
            <consortium name="DOE Joint Genome Institute"/>
            <person name="Mondo S.J."/>
            <person name="Dannebaum R.O."/>
            <person name="Kuo R.C."/>
            <person name="Labutti K."/>
            <person name="Haridas S."/>
            <person name="Kuo A."/>
            <person name="Salamov A."/>
            <person name="Ahrendt S.R."/>
            <person name="Lipzen A."/>
            <person name="Sullivan W."/>
            <person name="Andreopoulos W.B."/>
            <person name="Clum A."/>
            <person name="Lindquist E."/>
            <person name="Daum C."/>
            <person name="Ramamoorthy G.K."/>
            <person name="Gryganskyi A."/>
            <person name="Culley D."/>
            <person name="Magnuson J.K."/>
            <person name="James T.Y."/>
            <person name="O'Malley M.A."/>
            <person name="Stajich J.E."/>
            <person name="Spatafora J.W."/>
            <person name="Visel A."/>
            <person name="Grigoriev I.V."/>
        </authorList>
    </citation>
    <scope>NUCLEOTIDE SEQUENCE [LARGE SCALE GENOMIC DNA]</scope>
    <source>
        <strain evidence="1 2">68-887.2</strain>
    </source>
</reference>
<dbReference type="PRINTS" id="PR00081">
    <property type="entry name" value="GDHRDH"/>
</dbReference>
<gene>
    <name evidence="1" type="ORF">BCR39DRAFT_530743</name>
</gene>
<keyword evidence="2" id="KW-1185">Reference proteome</keyword>
<evidence type="ECO:0000313" key="2">
    <source>
        <dbReference type="Proteomes" id="UP000193986"/>
    </source>
</evidence>
<dbReference type="InterPro" id="IPR052184">
    <property type="entry name" value="SDR_enzymes"/>
</dbReference>
<name>A0A1Y2B5S0_9TREE</name>
<dbReference type="GO" id="GO:0016616">
    <property type="term" value="F:oxidoreductase activity, acting on the CH-OH group of donors, NAD or NADP as acceptor"/>
    <property type="evidence" value="ECO:0007669"/>
    <property type="project" value="TreeGrafter"/>
</dbReference>
<comment type="caution">
    <text evidence="1">The sequence shown here is derived from an EMBL/GenBank/DDBJ whole genome shotgun (WGS) entry which is preliminary data.</text>
</comment>
<protein>
    <submittedName>
        <fullName evidence="1">Putative cytoplasm protein</fullName>
    </submittedName>
</protein>
<sequence>MSPQSALIIGASRGLGLALTKHYASITGPSNVFASVRSSPKPGEFPQGVNVIEGVDVSKPDCGDKVVNGLKGRSVEVVVVVAGLLKPEKFGESNWEDEIAMYTICAIAPVKLVEALVMSSSLAPAAKIILLTSEGGSITLRTQGEGGGMFGHHGSKAAGNMVGRLLSFDLQERGIPIAMVHPGFLKTEMTKNAGMEEFYDQMGAVTPEEAAIPFAEFVDKLDMSMTGKLWAPMGARGIGNAEEVMGKSVKDHKGPLELPW</sequence>
<dbReference type="EMBL" id="MCFC01000022">
    <property type="protein sequence ID" value="ORY30036.1"/>
    <property type="molecule type" value="Genomic_DNA"/>
</dbReference>
<dbReference type="PANTHER" id="PTHR45458:SF2">
    <property type="entry name" value="OXIDOREDUCTASE, SHORT CHAIN DEHYDROGENASE_REDUCTASE FAMILY SUPERFAMILY (AFU_ORTHOLOGUE AFUA_3G13450)"/>
    <property type="match status" value="1"/>
</dbReference>
<proteinExistence type="predicted"/>
<dbReference type="InterPro" id="IPR002347">
    <property type="entry name" value="SDR_fam"/>
</dbReference>
<dbReference type="AlphaFoldDB" id="A0A1Y2B5S0"/>
<dbReference type="InParanoid" id="A0A1Y2B5S0"/>
<dbReference type="Proteomes" id="UP000193986">
    <property type="component" value="Unassembled WGS sequence"/>
</dbReference>
<dbReference type="PANTHER" id="PTHR45458">
    <property type="entry name" value="SHORT-CHAIN DEHYDROGENASE/REDUCTASE SDR"/>
    <property type="match status" value="1"/>
</dbReference>
<dbReference type="Pfam" id="PF00106">
    <property type="entry name" value="adh_short"/>
    <property type="match status" value="1"/>
</dbReference>
<dbReference type="InterPro" id="IPR036291">
    <property type="entry name" value="NAD(P)-bd_dom_sf"/>
</dbReference>
<evidence type="ECO:0000313" key="1">
    <source>
        <dbReference type="EMBL" id="ORY30036.1"/>
    </source>
</evidence>
<dbReference type="OrthoDB" id="7289984at2759"/>
<organism evidence="1 2">
    <name type="scientific">Naematelia encephala</name>
    <dbReference type="NCBI Taxonomy" id="71784"/>
    <lineage>
        <taxon>Eukaryota</taxon>
        <taxon>Fungi</taxon>
        <taxon>Dikarya</taxon>
        <taxon>Basidiomycota</taxon>
        <taxon>Agaricomycotina</taxon>
        <taxon>Tremellomycetes</taxon>
        <taxon>Tremellales</taxon>
        <taxon>Naemateliaceae</taxon>
        <taxon>Naematelia</taxon>
    </lineage>
</organism>